<comment type="catalytic activity">
    <reaction evidence="1">
        <text>adenosylcob(III)inamide + ATP = adenosylcob(III)inamide phosphate + ADP + H(+)</text>
        <dbReference type="Rhea" id="RHEA:15769"/>
        <dbReference type="ChEBI" id="CHEBI:2480"/>
        <dbReference type="ChEBI" id="CHEBI:15378"/>
        <dbReference type="ChEBI" id="CHEBI:30616"/>
        <dbReference type="ChEBI" id="CHEBI:58502"/>
        <dbReference type="ChEBI" id="CHEBI:456216"/>
        <dbReference type="EC" id="2.7.1.156"/>
    </reaction>
</comment>
<dbReference type="EC" id="2.7.1.156" evidence="8"/>
<evidence type="ECO:0000313" key="19">
    <source>
        <dbReference type="Proteomes" id="UP000060487"/>
    </source>
</evidence>
<comment type="pathway">
    <text evidence="6">Cofactor biosynthesis; adenosylcobalamin biosynthesis; adenosylcobalamin from cob(II)yrinate a,c-diamide: step 5/7.</text>
</comment>
<dbReference type="GO" id="GO:0043752">
    <property type="term" value="F:adenosylcobinamide kinase activity"/>
    <property type="evidence" value="ECO:0007669"/>
    <property type="project" value="UniProtKB-EC"/>
</dbReference>
<evidence type="ECO:0000256" key="11">
    <source>
        <dbReference type="ARBA" id="ARBA00022679"/>
    </source>
</evidence>
<evidence type="ECO:0000256" key="8">
    <source>
        <dbReference type="ARBA" id="ARBA00012016"/>
    </source>
</evidence>
<evidence type="ECO:0000256" key="15">
    <source>
        <dbReference type="ARBA" id="ARBA00023134"/>
    </source>
</evidence>
<evidence type="ECO:0000256" key="2">
    <source>
        <dbReference type="ARBA" id="ARBA00000711"/>
    </source>
</evidence>
<comment type="catalytic activity">
    <reaction evidence="2">
        <text>adenosylcob(III)inamide phosphate + GTP + H(+) = adenosylcob(III)inamide-GDP + diphosphate</text>
        <dbReference type="Rhea" id="RHEA:22712"/>
        <dbReference type="ChEBI" id="CHEBI:15378"/>
        <dbReference type="ChEBI" id="CHEBI:33019"/>
        <dbReference type="ChEBI" id="CHEBI:37565"/>
        <dbReference type="ChEBI" id="CHEBI:58502"/>
        <dbReference type="ChEBI" id="CHEBI:60487"/>
        <dbReference type="EC" id="2.7.7.62"/>
    </reaction>
</comment>
<comment type="pathway">
    <text evidence="5">Cofactor biosynthesis; adenosylcobalamin biosynthesis; adenosylcobalamin from cob(II)yrinate a,c-diamide: step 6/7.</text>
</comment>
<evidence type="ECO:0000313" key="18">
    <source>
        <dbReference type="EMBL" id="KWT94623.1"/>
    </source>
</evidence>
<keyword evidence="11 18" id="KW-0808">Transferase</keyword>
<evidence type="ECO:0000256" key="6">
    <source>
        <dbReference type="ARBA" id="ARBA00005159"/>
    </source>
</evidence>
<dbReference type="PANTHER" id="PTHR34848">
    <property type="match status" value="1"/>
</dbReference>
<keyword evidence="15" id="KW-0342">GTP-binding</keyword>
<keyword evidence="19" id="KW-1185">Reference proteome</keyword>
<gene>
    <name evidence="18" type="primary">cobP</name>
    <name evidence="18" type="ORF">ASN18_0162</name>
</gene>
<keyword evidence="14" id="KW-0067">ATP-binding</keyword>
<protein>
    <recommendedName>
        <fullName evidence="16">Adenosylcobinamide kinase</fullName>
        <ecNumber evidence="8">2.7.1.156</ecNumber>
        <ecNumber evidence="9">2.7.7.62</ecNumber>
    </recommendedName>
    <alternativeName>
        <fullName evidence="17">Adenosylcobinamide-phosphate guanylyltransferase</fullName>
    </alternativeName>
</protein>
<evidence type="ECO:0000256" key="7">
    <source>
        <dbReference type="ARBA" id="ARBA00007490"/>
    </source>
</evidence>
<accession>A0ABR5SNW7</accession>
<evidence type="ECO:0000256" key="13">
    <source>
        <dbReference type="ARBA" id="ARBA00022777"/>
    </source>
</evidence>
<keyword evidence="13 18" id="KW-0418">Kinase</keyword>
<evidence type="ECO:0000256" key="1">
    <source>
        <dbReference type="ARBA" id="ARBA00000312"/>
    </source>
</evidence>
<dbReference type="InterPro" id="IPR003203">
    <property type="entry name" value="CobU/CobP"/>
</dbReference>
<keyword evidence="12" id="KW-0547">Nucleotide-binding</keyword>
<evidence type="ECO:0000256" key="14">
    <source>
        <dbReference type="ARBA" id="ARBA00022840"/>
    </source>
</evidence>
<comment type="similarity">
    <text evidence="7">Belongs to the CobU/CobP family.</text>
</comment>
<evidence type="ECO:0000256" key="10">
    <source>
        <dbReference type="ARBA" id="ARBA00022573"/>
    </source>
</evidence>
<proteinExistence type="inferred from homology"/>
<evidence type="ECO:0000256" key="16">
    <source>
        <dbReference type="ARBA" id="ARBA00029570"/>
    </source>
</evidence>
<name>A0ABR5SNW7_9BACT</name>
<sequence>MKIIFITGGSRSGKSSYAITLSEGHGGRKAFIATAEPLDDEMHLRIDAHKRQRPDVWETFEEPVHLAETIAGLMTQYEVILIDCLTLWLTNIFMREPFPESGTITSAIDDFISKIKKLQAAESAELKDTHLYLVSNEVGMSIVPENKLARVFRDAAGVLNQQAAAIADEVYFVVSGLPLKLK</sequence>
<evidence type="ECO:0000256" key="17">
    <source>
        <dbReference type="ARBA" id="ARBA00030571"/>
    </source>
</evidence>
<dbReference type="Gene3D" id="3.40.50.300">
    <property type="entry name" value="P-loop containing nucleotide triphosphate hydrolases"/>
    <property type="match status" value="1"/>
</dbReference>
<evidence type="ECO:0000256" key="9">
    <source>
        <dbReference type="ARBA" id="ARBA00012523"/>
    </source>
</evidence>
<organism evidence="18 19">
    <name type="scientific">Candidatus Magnetominusculus xianensis</name>
    <dbReference type="NCBI Taxonomy" id="1748249"/>
    <lineage>
        <taxon>Bacteria</taxon>
        <taxon>Pseudomonadati</taxon>
        <taxon>Nitrospirota</taxon>
        <taxon>Nitrospiria</taxon>
        <taxon>Nitrospirales</taxon>
        <taxon>Nitrospiraceae</taxon>
        <taxon>Candidatus Magnetominusculus</taxon>
    </lineage>
</organism>
<dbReference type="EC" id="2.7.7.62" evidence="9"/>
<evidence type="ECO:0000256" key="12">
    <source>
        <dbReference type="ARBA" id="ARBA00022741"/>
    </source>
</evidence>
<dbReference type="PANTHER" id="PTHR34848:SF1">
    <property type="entry name" value="BIFUNCTIONAL ADENOSYLCOBALAMIN BIOSYNTHESIS PROTEIN COBU"/>
    <property type="match status" value="1"/>
</dbReference>
<dbReference type="CDD" id="cd00544">
    <property type="entry name" value="CobU"/>
    <property type="match status" value="1"/>
</dbReference>
<dbReference type="InterPro" id="IPR027417">
    <property type="entry name" value="P-loop_NTPase"/>
</dbReference>
<dbReference type="Pfam" id="PF02283">
    <property type="entry name" value="CobU"/>
    <property type="match status" value="1"/>
</dbReference>
<keyword evidence="10" id="KW-0169">Cobalamin biosynthesis</keyword>
<dbReference type="SUPFAM" id="SSF52540">
    <property type="entry name" value="P-loop containing nucleoside triphosphate hydrolases"/>
    <property type="match status" value="1"/>
</dbReference>
<evidence type="ECO:0000256" key="3">
    <source>
        <dbReference type="ARBA" id="ARBA00001522"/>
    </source>
</evidence>
<dbReference type="RefSeq" id="WP_085050697.1">
    <property type="nucleotide sequence ID" value="NZ_LNQR01000004.1"/>
</dbReference>
<comment type="function">
    <text evidence="4">Catalyzes ATP-dependent phosphorylation of adenosylcobinamide and addition of GMP to adenosylcobinamide phosphate.</text>
</comment>
<dbReference type="Proteomes" id="UP000060487">
    <property type="component" value="Unassembled WGS sequence"/>
</dbReference>
<reference evidence="18 19" key="1">
    <citation type="submission" date="2015-11" db="EMBL/GenBank/DDBJ databases">
        <authorList>
            <person name="Lin W."/>
        </authorList>
    </citation>
    <scope>NUCLEOTIDE SEQUENCE [LARGE SCALE GENOMIC DNA]</scope>
    <source>
        <strain evidence="18 19">HCH-1</strain>
    </source>
</reference>
<comment type="catalytic activity">
    <reaction evidence="3">
        <text>adenosylcob(III)inamide + GTP = adenosylcob(III)inamide phosphate + GDP + H(+)</text>
        <dbReference type="Rhea" id="RHEA:15765"/>
        <dbReference type="ChEBI" id="CHEBI:2480"/>
        <dbReference type="ChEBI" id="CHEBI:15378"/>
        <dbReference type="ChEBI" id="CHEBI:37565"/>
        <dbReference type="ChEBI" id="CHEBI:58189"/>
        <dbReference type="ChEBI" id="CHEBI:58502"/>
        <dbReference type="EC" id="2.7.1.156"/>
    </reaction>
</comment>
<dbReference type="PIRSF" id="PIRSF006135">
    <property type="entry name" value="CobU"/>
    <property type="match status" value="1"/>
</dbReference>
<dbReference type="EMBL" id="LNQR01000004">
    <property type="protein sequence ID" value="KWT94623.1"/>
    <property type="molecule type" value="Genomic_DNA"/>
</dbReference>
<dbReference type="NCBIfam" id="NF004469">
    <property type="entry name" value="PRK05800.1"/>
    <property type="match status" value="1"/>
</dbReference>
<comment type="caution">
    <text evidence="18">The sequence shown here is derived from an EMBL/GenBank/DDBJ whole genome shotgun (WGS) entry which is preliminary data.</text>
</comment>
<evidence type="ECO:0000256" key="4">
    <source>
        <dbReference type="ARBA" id="ARBA00003889"/>
    </source>
</evidence>
<evidence type="ECO:0000256" key="5">
    <source>
        <dbReference type="ARBA" id="ARBA00004692"/>
    </source>
</evidence>